<dbReference type="PANTHER" id="PTHR11475">
    <property type="entry name" value="OXIDASE/PEROXIDASE"/>
    <property type="match status" value="1"/>
</dbReference>
<comment type="caution">
    <text evidence="4">The sequence shown here is derived from an EMBL/GenBank/DDBJ whole genome shotgun (WGS) entry which is preliminary data.</text>
</comment>
<dbReference type="InterPro" id="IPR010255">
    <property type="entry name" value="Haem_peroxidase_sf"/>
</dbReference>
<evidence type="ECO:0000313" key="4">
    <source>
        <dbReference type="EMBL" id="MBN7826030.1"/>
    </source>
</evidence>
<accession>A0A939DPU7</accession>
<keyword evidence="2" id="KW-0964">Secreted</keyword>
<dbReference type="InterPro" id="IPR037120">
    <property type="entry name" value="Haem_peroxidase_sf_animal"/>
</dbReference>
<keyword evidence="5" id="KW-1185">Reference proteome</keyword>
<dbReference type="GO" id="GO:0006979">
    <property type="term" value="P:response to oxidative stress"/>
    <property type="evidence" value="ECO:0007669"/>
    <property type="project" value="InterPro"/>
</dbReference>
<sequence length="485" mass="54821">MESKHGQALHGSFYSLFGLPATRYQKAALIALGRAMKEASPAGREQKVEAGYVYFGQFLDHDITRLRRGVEPAGDKQVPLDQLVQMRTPAMDMDALYGLGFDDAEIPLDRNTGEMMLGYCMDSDGRLIPGLDLPREEASKRPLIGDDRNDENLIVAQLHLQFLKLHNRLIGHYREAFPCKKARAWYQMARHALTLCYQEAVLYDFLPTLTDARVLQAVMLDKSHGLLYPVAAEEPRIPVEFSVAAYRFGHSMVRFRYTINDKRDKATSLQEMLQMTGKGGFGGRPYLPAEFLVDWSLFFKQADKPLPRFFNFALAMDPSVDIRLSEEDDDQINLAVLNLLRSNEVGLPHGQAVVRHLLQNHAPLAEQIGLRELTPDELNPAILRDDHGNHIGLLDEVGRHFPHHGFGHKTPLWYYLLAEADVIGKGVRLGPLGSLIVVEVFHALAIQSRPSVLFDSVPEDFPFLPRSGRFFNRPTYRIADLLKQE</sequence>
<protein>
    <recommendedName>
        <fullName evidence="6">Peroxidase</fullName>
    </recommendedName>
</protein>
<dbReference type="AlphaFoldDB" id="A0A939DPU7"/>
<dbReference type="PANTHER" id="PTHR11475:SF4">
    <property type="entry name" value="CHORION PEROXIDASE"/>
    <property type="match status" value="1"/>
</dbReference>
<comment type="subcellular location">
    <subcellularLocation>
        <location evidence="1">Secreted</location>
    </subcellularLocation>
</comment>
<evidence type="ECO:0000313" key="5">
    <source>
        <dbReference type="Proteomes" id="UP000664654"/>
    </source>
</evidence>
<dbReference type="Pfam" id="PF03098">
    <property type="entry name" value="An_peroxidase"/>
    <property type="match status" value="1"/>
</dbReference>
<dbReference type="SUPFAM" id="SSF48113">
    <property type="entry name" value="Heme-dependent peroxidases"/>
    <property type="match status" value="1"/>
</dbReference>
<proteinExistence type="predicted"/>
<dbReference type="GO" id="GO:0005576">
    <property type="term" value="C:extracellular region"/>
    <property type="evidence" value="ECO:0007669"/>
    <property type="project" value="UniProtKB-SubCell"/>
</dbReference>
<name>A0A939DPU7_9ALTE</name>
<dbReference type="EMBL" id="JAFKCV010000006">
    <property type="protein sequence ID" value="MBN7826030.1"/>
    <property type="molecule type" value="Genomic_DNA"/>
</dbReference>
<organism evidence="4 5">
    <name type="scientific">Bowmanella dokdonensis</name>
    <dbReference type="NCBI Taxonomy" id="751969"/>
    <lineage>
        <taxon>Bacteria</taxon>
        <taxon>Pseudomonadati</taxon>
        <taxon>Pseudomonadota</taxon>
        <taxon>Gammaproteobacteria</taxon>
        <taxon>Alteromonadales</taxon>
        <taxon>Alteromonadaceae</taxon>
        <taxon>Bowmanella</taxon>
    </lineage>
</organism>
<dbReference type="Gene3D" id="1.10.640.10">
    <property type="entry name" value="Haem peroxidase domain superfamily, animal type"/>
    <property type="match status" value="1"/>
</dbReference>
<dbReference type="InterPro" id="IPR019791">
    <property type="entry name" value="Haem_peroxidase_animal"/>
</dbReference>
<gene>
    <name evidence="4" type="ORF">J0A66_12400</name>
</gene>
<reference evidence="4" key="1">
    <citation type="submission" date="2021-03" db="EMBL/GenBank/DDBJ databases">
        <title>novel species isolated from a fishpond in China.</title>
        <authorList>
            <person name="Lu H."/>
            <person name="Cai Z."/>
        </authorList>
    </citation>
    <scope>NUCLEOTIDE SEQUENCE</scope>
    <source>
        <strain evidence="4">JCM 30855</strain>
    </source>
</reference>
<evidence type="ECO:0000256" key="2">
    <source>
        <dbReference type="ARBA" id="ARBA00022525"/>
    </source>
</evidence>
<dbReference type="Proteomes" id="UP000664654">
    <property type="component" value="Unassembled WGS sequence"/>
</dbReference>
<keyword evidence="3" id="KW-0325">Glycoprotein</keyword>
<dbReference type="PROSITE" id="PS50292">
    <property type="entry name" value="PEROXIDASE_3"/>
    <property type="match status" value="1"/>
</dbReference>
<dbReference type="GO" id="GO:0004601">
    <property type="term" value="F:peroxidase activity"/>
    <property type="evidence" value="ECO:0007669"/>
    <property type="project" value="InterPro"/>
</dbReference>
<dbReference type="GO" id="GO:0020037">
    <property type="term" value="F:heme binding"/>
    <property type="evidence" value="ECO:0007669"/>
    <property type="project" value="InterPro"/>
</dbReference>
<evidence type="ECO:0000256" key="1">
    <source>
        <dbReference type="ARBA" id="ARBA00004613"/>
    </source>
</evidence>
<dbReference type="RefSeq" id="WP_206574137.1">
    <property type="nucleotide sequence ID" value="NZ_JAFKCV010000006.1"/>
</dbReference>
<evidence type="ECO:0008006" key="6">
    <source>
        <dbReference type="Google" id="ProtNLM"/>
    </source>
</evidence>
<evidence type="ECO:0000256" key="3">
    <source>
        <dbReference type="ARBA" id="ARBA00023180"/>
    </source>
</evidence>